<feature type="region of interest" description="Disordered" evidence="1">
    <location>
        <begin position="135"/>
        <end position="161"/>
    </location>
</feature>
<dbReference type="EMBL" id="UINC01024550">
    <property type="protein sequence ID" value="SVA98392.1"/>
    <property type="molecule type" value="Genomic_DNA"/>
</dbReference>
<organism evidence="2">
    <name type="scientific">marine metagenome</name>
    <dbReference type="NCBI Taxonomy" id="408172"/>
    <lineage>
        <taxon>unclassified sequences</taxon>
        <taxon>metagenomes</taxon>
        <taxon>ecological metagenomes</taxon>
    </lineage>
</organism>
<gene>
    <name evidence="2" type="ORF">METZ01_LOCUS151246</name>
</gene>
<sequence length="161" mass="17789">MIRKFSLLLKFFCCLLALPANAHHNFVSHYDMGAEPVSIEGTVQSFWFVNPHIRIYVDVDGNDAKETWVVEGRSRNILSREGWTGGEIKQGNTISVSGTPATTLKNHMLLSRVFVEGEEFRPQALERKLKEFQLGGDGAGTVSSHLDRAGMGGGAPDEQTR</sequence>
<accession>A0A382ABE0</accession>
<dbReference type="InterPro" id="IPR046150">
    <property type="entry name" value="DUF6152"/>
</dbReference>
<protein>
    <submittedName>
        <fullName evidence="2">Uncharacterized protein</fullName>
    </submittedName>
</protein>
<evidence type="ECO:0000313" key="2">
    <source>
        <dbReference type="EMBL" id="SVA98392.1"/>
    </source>
</evidence>
<evidence type="ECO:0000256" key="1">
    <source>
        <dbReference type="SAM" id="MobiDB-lite"/>
    </source>
</evidence>
<proteinExistence type="predicted"/>
<dbReference type="AlphaFoldDB" id="A0A382ABE0"/>
<reference evidence="2" key="1">
    <citation type="submission" date="2018-05" db="EMBL/GenBank/DDBJ databases">
        <authorList>
            <person name="Lanie J.A."/>
            <person name="Ng W.-L."/>
            <person name="Kazmierczak K.M."/>
            <person name="Andrzejewski T.M."/>
            <person name="Davidsen T.M."/>
            <person name="Wayne K.J."/>
            <person name="Tettelin H."/>
            <person name="Glass J.I."/>
            <person name="Rusch D."/>
            <person name="Podicherti R."/>
            <person name="Tsui H.-C.T."/>
            <person name="Winkler M.E."/>
        </authorList>
    </citation>
    <scope>NUCLEOTIDE SEQUENCE</scope>
</reference>
<dbReference type="Pfam" id="PF19649">
    <property type="entry name" value="DUF6152"/>
    <property type="match status" value="1"/>
</dbReference>
<name>A0A382ABE0_9ZZZZ</name>